<keyword evidence="8" id="KW-0645">Protease</keyword>
<comment type="subcellular location">
    <subcellularLocation>
        <location evidence="1">Membrane</location>
        <topology evidence="1">Multi-pass membrane protein</topology>
    </subcellularLocation>
</comment>
<feature type="transmembrane region" description="Helical" evidence="5">
    <location>
        <begin position="180"/>
        <end position="199"/>
    </location>
</feature>
<dbReference type="AlphaFoldDB" id="A0A396Z1L9"/>
<evidence type="ECO:0000313" key="9">
    <source>
        <dbReference type="Proteomes" id="UP000265798"/>
    </source>
</evidence>
<dbReference type="InterPro" id="IPR046483">
    <property type="entry name" value="DUF6576"/>
</dbReference>
<evidence type="ECO:0000256" key="2">
    <source>
        <dbReference type="ARBA" id="ARBA00022692"/>
    </source>
</evidence>
<dbReference type="Pfam" id="PF01694">
    <property type="entry name" value="Rhomboid"/>
    <property type="match status" value="1"/>
</dbReference>
<dbReference type="Gene3D" id="1.20.1540.10">
    <property type="entry name" value="Rhomboid-like"/>
    <property type="match status" value="1"/>
</dbReference>
<name>A0A396Z1L9_9LEPT</name>
<dbReference type="GO" id="GO:0016020">
    <property type="term" value="C:membrane"/>
    <property type="evidence" value="ECO:0007669"/>
    <property type="project" value="UniProtKB-SubCell"/>
</dbReference>
<evidence type="ECO:0000259" key="6">
    <source>
        <dbReference type="Pfam" id="PF01694"/>
    </source>
</evidence>
<gene>
    <name evidence="8" type="ORF">DLM75_17130</name>
</gene>
<dbReference type="RefSeq" id="WP_118969917.1">
    <property type="nucleotide sequence ID" value="NZ_QHCT01000005.1"/>
</dbReference>
<evidence type="ECO:0000256" key="5">
    <source>
        <dbReference type="SAM" id="Phobius"/>
    </source>
</evidence>
<organism evidence="8 9">
    <name type="scientific">Leptospira stimsonii</name>
    <dbReference type="NCBI Taxonomy" id="2202203"/>
    <lineage>
        <taxon>Bacteria</taxon>
        <taxon>Pseudomonadati</taxon>
        <taxon>Spirochaetota</taxon>
        <taxon>Spirochaetia</taxon>
        <taxon>Leptospirales</taxon>
        <taxon>Leptospiraceae</taxon>
        <taxon>Leptospira</taxon>
    </lineage>
</organism>
<evidence type="ECO:0000256" key="1">
    <source>
        <dbReference type="ARBA" id="ARBA00004141"/>
    </source>
</evidence>
<protein>
    <submittedName>
        <fullName evidence="8">Rhomboid family intramembrane serine protease</fullName>
    </submittedName>
</protein>
<evidence type="ECO:0000256" key="3">
    <source>
        <dbReference type="ARBA" id="ARBA00022989"/>
    </source>
</evidence>
<dbReference type="PANTHER" id="PTHR43066:SF11">
    <property type="entry name" value="PEPTIDASE S54 RHOMBOID DOMAIN-CONTAINING PROTEIN"/>
    <property type="match status" value="1"/>
</dbReference>
<keyword evidence="8" id="KW-0378">Hydrolase</keyword>
<feature type="transmembrane region" description="Helical" evidence="5">
    <location>
        <begin position="152"/>
        <end position="174"/>
    </location>
</feature>
<dbReference type="InterPro" id="IPR022764">
    <property type="entry name" value="Peptidase_S54_rhomboid_dom"/>
</dbReference>
<keyword evidence="3 5" id="KW-1133">Transmembrane helix</keyword>
<evidence type="ECO:0000313" key="8">
    <source>
        <dbReference type="EMBL" id="RHX87427.1"/>
    </source>
</evidence>
<keyword evidence="2 5" id="KW-0812">Transmembrane</keyword>
<dbReference type="PANTHER" id="PTHR43066">
    <property type="entry name" value="RHOMBOID-RELATED PROTEIN"/>
    <property type="match status" value="1"/>
</dbReference>
<accession>A0A396Z1L9</accession>
<reference evidence="9" key="1">
    <citation type="submission" date="2018-05" db="EMBL/GenBank/DDBJ databases">
        <title>Leptospira yasudae sp. nov. and Leptospira stimsonii sp. nov., two pathogenic species of the genus Leptospira isolated from environmental sources.</title>
        <authorList>
            <person name="Casanovas-Massana A."/>
            <person name="Hamond C."/>
            <person name="Santos L.A."/>
            <person name="Hacker K.P."/>
            <person name="Balassiano I."/>
            <person name="Medeiros M.A."/>
            <person name="Reis M.G."/>
            <person name="Ko A.I."/>
            <person name="Wunder E.A."/>
        </authorList>
    </citation>
    <scope>NUCLEOTIDE SEQUENCE [LARGE SCALE GENOMIC DNA]</scope>
    <source>
        <strain evidence="9">Yale</strain>
    </source>
</reference>
<feature type="transmembrane region" description="Helical" evidence="5">
    <location>
        <begin position="102"/>
        <end position="121"/>
    </location>
</feature>
<dbReference type="Pfam" id="PF20216">
    <property type="entry name" value="DUF6576"/>
    <property type="match status" value="1"/>
</dbReference>
<dbReference type="InterPro" id="IPR035952">
    <property type="entry name" value="Rhomboid-like_sf"/>
</dbReference>
<proteinExistence type="predicted"/>
<dbReference type="OrthoDB" id="9813074at2"/>
<comment type="caution">
    <text evidence="8">The sequence shown here is derived from an EMBL/GenBank/DDBJ whole genome shotgun (WGS) entry which is preliminary data.</text>
</comment>
<dbReference type="SUPFAM" id="SSF144091">
    <property type="entry name" value="Rhomboid-like"/>
    <property type="match status" value="1"/>
</dbReference>
<feature type="domain" description="Peptidase S54 rhomboid" evidence="6">
    <location>
        <begin position="58"/>
        <end position="199"/>
    </location>
</feature>
<evidence type="ECO:0000256" key="4">
    <source>
        <dbReference type="ARBA" id="ARBA00023136"/>
    </source>
</evidence>
<feature type="transmembrane region" description="Helical" evidence="5">
    <location>
        <begin position="12"/>
        <end position="33"/>
    </location>
</feature>
<keyword evidence="4 5" id="KW-0472">Membrane</keyword>
<dbReference type="GO" id="GO:0006508">
    <property type="term" value="P:proteolysis"/>
    <property type="evidence" value="ECO:0007669"/>
    <property type="project" value="UniProtKB-KW"/>
</dbReference>
<dbReference type="Proteomes" id="UP000265798">
    <property type="component" value="Unassembled WGS sequence"/>
</dbReference>
<sequence>MTGYYNRIGPELTPVVRMLLILNGGIFAIQLLLSWTVGDYLTLFFGLTPDAITHHYYVWQFITYAFLHSTQNIFHILFNMFSLWMFGSILENHWGGKNFLKFYLFSCFMGGFFPWILHLLGWHQGTIIGASGGIYGLLVAFALIWPNQELLFMGFFPLKAKYMVVILMLIIAFSGPGGNIAHMAHAGGAIGGALYFFYYNKLKSKIPSSLSLSRYLQKRKMKKWQEEMNRKIHVREEVDLLLDKISKSGMDSLSRKEKKFLKDASSQYSSEE</sequence>
<dbReference type="EMBL" id="QHCT01000005">
    <property type="protein sequence ID" value="RHX87427.1"/>
    <property type="molecule type" value="Genomic_DNA"/>
</dbReference>
<feature type="domain" description="DUF6576" evidence="7">
    <location>
        <begin position="230"/>
        <end position="265"/>
    </location>
</feature>
<evidence type="ECO:0000259" key="7">
    <source>
        <dbReference type="Pfam" id="PF20216"/>
    </source>
</evidence>
<feature type="transmembrane region" description="Helical" evidence="5">
    <location>
        <begin position="127"/>
        <end position="145"/>
    </location>
</feature>
<dbReference type="GO" id="GO:0004252">
    <property type="term" value="F:serine-type endopeptidase activity"/>
    <property type="evidence" value="ECO:0007669"/>
    <property type="project" value="InterPro"/>
</dbReference>